<dbReference type="Gene3D" id="3.40.50.880">
    <property type="match status" value="1"/>
</dbReference>
<dbReference type="AlphaFoldDB" id="A0A2S2KUE1"/>
<dbReference type="InterPro" id="IPR029062">
    <property type="entry name" value="Class_I_gatase-like"/>
</dbReference>
<name>A0A2S2KUE1_9ARCH</name>
<dbReference type="InterPro" id="IPR017926">
    <property type="entry name" value="GATASE"/>
</dbReference>
<dbReference type="GO" id="GO:0005829">
    <property type="term" value="C:cytosol"/>
    <property type="evidence" value="ECO:0007669"/>
    <property type="project" value="TreeGrafter"/>
</dbReference>
<evidence type="ECO:0000259" key="1">
    <source>
        <dbReference type="Pfam" id="PF00117"/>
    </source>
</evidence>
<comment type="caution">
    <text evidence="2">The sequence shown here is derived from an EMBL/GenBank/DDBJ whole genome shotgun (WGS) entry which is preliminary data.</text>
</comment>
<reference evidence="2 3" key="1">
    <citation type="submission" date="2018-05" db="EMBL/GenBank/DDBJ databases">
        <title>genome sequencing of Nitrosopumilus sp. NM25.</title>
        <authorList>
            <person name="Mori K."/>
            <person name="Nakagawa T."/>
        </authorList>
    </citation>
    <scope>NUCLEOTIDE SEQUENCE [LARGE SCALE GENOMIC DNA]</scope>
    <source>
        <strain evidence="2 3">NM25</strain>
    </source>
</reference>
<proteinExistence type="predicted"/>
<dbReference type="SUPFAM" id="SSF52317">
    <property type="entry name" value="Class I glutamine amidotransferase-like"/>
    <property type="match status" value="1"/>
</dbReference>
<dbReference type="PANTHER" id="PTHR42695:SF5">
    <property type="entry name" value="GLUTAMINE AMIDOTRANSFERASE YLR126C-RELATED"/>
    <property type="match status" value="1"/>
</dbReference>
<protein>
    <recommendedName>
        <fullName evidence="1">Glutamine amidotransferase domain-containing protein</fullName>
    </recommendedName>
</protein>
<evidence type="ECO:0000313" key="3">
    <source>
        <dbReference type="Proteomes" id="UP000245829"/>
    </source>
</evidence>
<accession>A0A2S2KUE1</accession>
<keyword evidence="3" id="KW-1185">Reference proteome</keyword>
<evidence type="ECO:0000313" key="2">
    <source>
        <dbReference type="EMBL" id="GBH35236.1"/>
    </source>
</evidence>
<dbReference type="InterPro" id="IPR044992">
    <property type="entry name" value="ChyE-like"/>
</dbReference>
<dbReference type="GeneID" id="76210262"/>
<dbReference type="PANTHER" id="PTHR42695">
    <property type="entry name" value="GLUTAMINE AMIDOTRANSFERASE YLR126C-RELATED"/>
    <property type="match status" value="1"/>
</dbReference>
<dbReference type="RefSeq" id="WP_109877846.1">
    <property type="nucleotide sequence ID" value="NZ_AP026695.1"/>
</dbReference>
<dbReference type="Proteomes" id="UP000245829">
    <property type="component" value="Unassembled WGS sequence"/>
</dbReference>
<gene>
    <name evidence="2" type="ORF">NZNM25_20270</name>
</gene>
<organism evidence="2 3">
    <name type="scientific">Nitrosopumilus zosterae</name>
    <dbReference type="NCBI Taxonomy" id="718286"/>
    <lineage>
        <taxon>Archaea</taxon>
        <taxon>Nitrososphaerota</taxon>
        <taxon>Nitrososphaeria</taxon>
        <taxon>Nitrosopumilales</taxon>
        <taxon>Nitrosopumilaceae</taxon>
        <taxon>Nitrosopumilus</taxon>
    </lineage>
</organism>
<dbReference type="PROSITE" id="PS51273">
    <property type="entry name" value="GATASE_TYPE_1"/>
    <property type="match status" value="1"/>
</dbReference>
<feature type="domain" description="Glutamine amidotransferase" evidence="1">
    <location>
        <begin position="3"/>
        <end position="175"/>
    </location>
</feature>
<dbReference type="Pfam" id="PF00117">
    <property type="entry name" value="GATase"/>
    <property type="match status" value="1"/>
</dbReference>
<dbReference type="OrthoDB" id="10772at2157"/>
<dbReference type="EMBL" id="BGKI01000012">
    <property type="protein sequence ID" value="GBH35236.1"/>
    <property type="molecule type" value="Genomic_DNA"/>
</dbReference>
<sequence length="180" mass="20271">MLLVVDNGSVYTKNLTDFLLNKNIPFEKQTPQSLDLNSLGNYDCFILSGRRKNEKKTNEINSKIVNYSLKNNVKLLGICYGAEILALTLGGTIRKSSSLQKGNEKIKILTDNPICSDSLDVFESHGFEISKLPDVFVSLGESNYCKYEIIQYKKKPIFGTQFHPEMTKDGNSLIEKFCSL</sequence>